<gene>
    <name evidence="1" type="ORF">GCM10007231_32540</name>
</gene>
<evidence type="ECO:0008006" key="3">
    <source>
        <dbReference type="Google" id="ProtNLM"/>
    </source>
</evidence>
<organism evidence="1 2">
    <name type="scientific">Nocardioides daphniae</name>
    <dbReference type="NCBI Taxonomy" id="402297"/>
    <lineage>
        <taxon>Bacteria</taxon>
        <taxon>Bacillati</taxon>
        <taxon>Actinomycetota</taxon>
        <taxon>Actinomycetes</taxon>
        <taxon>Propionibacteriales</taxon>
        <taxon>Nocardioidaceae</taxon>
        <taxon>Nocardioides</taxon>
    </lineage>
</organism>
<reference evidence="2" key="1">
    <citation type="journal article" date="2019" name="Int. J. Syst. Evol. Microbiol.">
        <title>The Global Catalogue of Microorganisms (GCM) 10K type strain sequencing project: providing services to taxonomists for standard genome sequencing and annotation.</title>
        <authorList>
            <consortium name="The Broad Institute Genomics Platform"/>
            <consortium name="The Broad Institute Genome Sequencing Center for Infectious Disease"/>
            <person name="Wu L."/>
            <person name="Ma J."/>
        </authorList>
    </citation>
    <scope>NUCLEOTIDE SEQUENCE [LARGE SCALE GENOMIC DNA]</scope>
    <source>
        <strain evidence="2">CCM 7403</strain>
    </source>
</reference>
<protein>
    <recommendedName>
        <fullName evidence="3">HAMP domain-containing histidine kinase</fullName>
    </recommendedName>
</protein>
<accession>A0ABQ1QLN5</accession>
<name>A0ABQ1QLN5_9ACTN</name>
<comment type="caution">
    <text evidence="1">The sequence shown here is derived from an EMBL/GenBank/DDBJ whole genome shotgun (WGS) entry which is preliminary data.</text>
</comment>
<evidence type="ECO:0000313" key="2">
    <source>
        <dbReference type="Proteomes" id="UP000630594"/>
    </source>
</evidence>
<dbReference type="Proteomes" id="UP000630594">
    <property type="component" value="Unassembled WGS sequence"/>
</dbReference>
<sequence>MATSESAFEVLMGRARDLPEPNWSAAGDLGRRSIEAMIAQQLGDVRELLSRGHLRIHGAGVEGHSAPLASIGQVAATWQRAVSAVGASLEGAKVNRGRLSEAIVQRTTMMLATSPAPGSVILNLTPRSDPFAEVAPEGQRVMVDVERPLADRANETLIGLLSEAASAGPDGDALAQHMRELGARVASNVKDLAKSLSAANFDLDATWLEPGQPAARVTVSSGIAGWLAQFVDGQALDSYEDELIGVAHTLSDVARWRIDTEDGPRYVDVSELPPEAFEVPRLRETITLRVRVQPTERPDGTSSETYTALELLGPA</sequence>
<keyword evidence="2" id="KW-1185">Reference proteome</keyword>
<dbReference type="EMBL" id="BMCK01000006">
    <property type="protein sequence ID" value="GGD30579.1"/>
    <property type="molecule type" value="Genomic_DNA"/>
</dbReference>
<evidence type="ECO:0000313" key="1">
    <source>
        <dbReference type="EMBL" id="GGD30579.1"/>
    </source>
</evidence>
<proteinExistence type="predicted"/>